<evidence type="ECO:0000256" key="1">
    <source>
        <dbReference type="ARBA" id="ARBA00022553"/>
    </source>
</evidence>
<feature type="modified residue" description="4-aspartylphosphate" evidence="3">
    <location>
        <position position="53"/>
    </location>
</feature>
<dbReference type="CDD" id="cd00156">
    <property type="entry name" value="REC"/>
    <property type="match status" value="1"/>
</dbReference>
<dbReference type="Pfam" id="PF00072">
    <property type="entry name" value="Response_reg"/>
    <property type="match status" value="1"/>
</dbReference>
<dbReference type="Gene3D" id="3.40.50.2300">
    <property type="match status" value="1"/>
</dbReference>
<feature type="domain" description="Response regulatory" evidence="4">
    <location>
        <begin position="4"/>
        <end position="118"/>
    </location>
</feature>
<name>A0A9D1TNS6_9BACT</name>
<keyword evidence="2" id="KW-0902">Two-component regulatory system</keyword>
<accession>A0A9D1TNS6</accession>
<protein>
    <submittedName>
        <fullName evidence="5">Response regulator</fullName>
    </submittedName>
</protein>
<dbReference type="Proteomes" id="UP000886752">
    <property type="component" value="Unassembled WGS sequence"/>
</dbReference>
<dbReference type="SMART" id="SM00448">
    <property type="entry name" value="REC"/>
    <property type="match status" value="1"/>
</dbReference>
<dbReference type="AlphaFoldDB" id="A0A9D1TNS6"/>
<evidence type="ECO:0000256" key="3">
    <source>
        <dbReference type="PROSITE-ProRule" id="PRU00169"/>
    </source>
</evidence>
<organism evidence="5 6">
    <name type="scientific">Candidatus Desulfovibrio intestinipullorum</name>
    <dbReference type="NCBI Taxonomy" id="2838536"/>
    <lineage>
        <taxon>Bacteria</taxon>
        <taxon>Pseudomonadati</taxon>
        <taxon>Thermodesulfobacteriota</taxon>
        <taxon>Desulfovibrionia</taxon>
        <taxon>Desulfovibrionales</taxon>
        <taxon>Desulfovibrionaceae</taxon>
        <taxon>Desulfovibrio</taxon>
    </lineage>
</organism>
<keyword evidence="1 3" id="KW-0597">Phosphoprotein</keyword>
<evidence type="ECO:0000259" key="4">
    <source>
        <dbReference type="PROSITE" id="PS50110"/>
    </source>
</evidence>
<sequence>MAIQILLADDEKDFVDTLAERLRIRDFSVRVVYNGLDAVAAVKEARPAVAILDLFMPGLPGDETLRQITALYHDLPIILLTGQAGVEESFASQELANCTCLTKPVALSQLLEQIESMLQARKQTQDEAGGACHV</sequence>
<evidence type="ECO:0000256" key="2">
    <source>
        <dbReference type="ARBA" id="ARBA00023012"/>
    </source>
</evidence>
<dbReference type="GO" id="GO:0000160">
    <property type="term" value="P:phosphorelay signal transduction system"/>
    <property type="evidence" value="ECO:0007669"/>
    <property type="project" value="UniProtKB-KW"/>
</dbReference>
<evidence type="ECO:0000313" key="5">
    <source>
        <dbReference type="EMBL" id="HIV99658.1"/>
    </source>
</evidence>
<reference evidence="5" key="2">
    <citation type="submission" date="2021-04" db="EMBL/GenBank/DDBJ databases">
        <authorList>
            <person name="Gilroy R."/>
        </authorList>
    </citation>
    <scope>NUCLEOTIDE SEQUENCE</scope>
    <source>
        <strain evidence="5">ChiHecec2B26-446</strain>
    </source>
</reference>
<dbReference type="PROSITE" id="PS50110">
    <property type="entry name" value="RESPONSE_REGULATORY"/>
    <property type="match status" value="1"/>
</dbReference>
<dbReference type="EMBL" id="DXHV01000007">
    <property type="protein sequence ID" value="HIV99658.1"/>
    <property type="molecule type" value="Genomic_DNA"/>
</dbReference>
<dbReference type="SUPFAM" id="SSF52172">
    <property type="entry name" value="CheY-like"/>
    <property type="match status" value="1"/>
</dbReference>
<evidence type="ECO:0000313" key="6">
    <source>
        <dbReference type="Proteomes" id="UP000886752"/>
    </source>
</evidence>
<gene>
    <name evidence="5" type="ORF">H9894_00455</name>
</gene>
<dbReference type="PANTHER" id="PTHR44591:SF14">
    <property type="entry name" value="PROTEIN PILG"/>
    <property type="match status" value="1"/>
</dbReference>
<reference evidence="5" key="1">
    <citation type="journal article" date="2021" name="PeerJ">
        <title>Extensive microbial diversity within the chicken gut microbiome revealed by metagenomics and culture.</title>
        <authorList>
            <person name="Gilroy R."/>
            <person name="Ravi A."/>
            <person name="Getino M."/>
            <person name="Pursley I."/>
            <person name="Horton D.L."/>
            <person name="Alikhan N.F."/>
            <person name="Baker D."/>
            <person name="Gharbi K."/>
            <person name="Hall N."/>
            <person name="Watson M."/>
            <person name="Adriaenssens E.M."/>
            <person name="Foster-Nyarko E."/>
            <person name="Jarju S."/>
            <person name="Secka A."/>
            <person name="Antonio M."/>
            <person name="Oren A."/>
            <person name="Chaudhuri R.R."/>
            <person name="La Ragione R."/>
            <person name="Hildebrand F."/>
            <person name="Pallen M.J."/>
        </authorList>
    </citation>
    <scope>NUCLEOTIDE SEQUENCE</scope>
    <source>
        <strain evidence="5">ChiHecec2B26-446</strain>
    </source>
</reference>
<dbReference type="PANTHER" id="PTHR44591">
    <property type="entry name" value="STRESS RESPONSE REGULATOR PROTEIN 1"/>
    <property type="match status" value="1"/>
</dbReference>
<dbReference type="InterPro" id="IPR001789">
    <property type="entry name" value="Sig_transdc_resp-reg_receiver"/>
</dbReference>
<comment type="caution">
    <text evidence="5">The sequence shown here is derived from an EMBL/GenBank/DDBJ whole genome shotgun (WGS) entry which is preliminary data.</text>
</comment>
<dbReference type="InterPro" id="IPR050595">
    <property type="entry name" value="Bact_response_regulator"/>
</dbReference>
<proteinExistence type="predicted"/>
<dbReference type="InterPro" id="IPR011006">
    <property type="entry name" value="CheY-like_superfamily"/>
</dbReference>